<evidence type="ECO:0000256" key="4">
    <source>
        <dbReference type="ARBA" id="ARBA00023295"/>
    </source>
</evidence>
<dbReference type="SUPFAM" id="SSF51011">
    <property type="entry name" value="Glycosyl hydrolase domain"/>
    <property type="match status" value="1"/>
</dbReference>
<dbReference type="InterPro" id="IPR036514">
    <property type="entry name" value="SGNH_hydro_sf"/>
</dbReference>
<feature type="chain" id="PRO_5046267776" description="Alpha-galactosidase" evidence="6">
    <location>
        <begin position="23"/>
        <end position="742"/>
    </location>
</feature>
<feature type="signal peptide" evidence="6">
    <location>
        <begin position="1"/>
        <end position="22"/>
    </location>
</feature>
<sequence>MLGVLVAALLAAGVVAGAPAGAAPAADLRVMPLGDSITEGVAVPGAYRTGLWRRLTGAGHRVDFVGSLANGPSGLGDRDHEGHPGWRIDQIEANVTGWLRRYTPRTVLLHIGTNDVLQNRDLPNAPARLSTLLDRITATAPAAEVLVATIIPLANPGQEANVRAFNAKIPGIVRSKVNAGKRVRMVDMHAALRPADLYDGIHPSAAGHDKMAAAWFSALRAAPQRAGEPGPAEAATPPLGWNSWNSFGCNVNETVVRQAADAMVSSGMRTAGYQYVVVDDCWFDPQRDAQGNLRASPAKFPSGMKALGDYIHSRGLKFGIYQVPTERTCAQRVGNYPGSTGSKGHEVQDARTFASWGVDYLKYDWCSPEGSREEQVARFRLMRDALRATGRPIVYSINPNSFHAITGDTYDWGQVADLWRTTEDLLDIWQNGNVNSYPMGVGNVVDINAPLAAQNRPGHFNDPDMLVVGRPGLSLTESRSHFALWALMAAPLMAGNDIRTMSAEVSAILRNSRLLAVNQDRLGLGGRRVRDDGGTEVFAKPLADGSVAVGLFNRGGGEATISTTAAQIGLAGGAFTLTDLWTGAVAGSGGQISANVPAHGVAVYRVSGGAPLASTTSGLRGGGSGRCLDVDNASTAAGAAAVIWDCHTAANQLWTTWAGGEVRVFGDKCLDAENRGTANGTRVLTWPCNGQDNQKWTLNANGSVTSVHSGLCLAVNQSATTNGSRLVLWSCDGQPSQKWARA</sequence>
<evidence type="ECO:0000256" key="1">
    <source>
        <dbReference type="ARBA" id="ARBA00009743"/>
    </source>
</evidence>
<keyword evidence="4 5" id="KW-0326">Glycosidase</keyword>
<proteinExistence type="inferred from homology"/>
<dbReference type="EMBL" id="JAGIOO010000001">
    <property type="protein sequence ID" value="MBP2479653.1"/>
    <property type="molecule type" value="Genomic_DNA"/>
</dbReference>
<dbReference type="PANTHER" id="PTHR11452:SF75">
    <property type="entry name" value="ALPHA-GALACTOSIDASE MEL1"/>
    <property type="match status" value="1"/>
</dbReference>
<dbReference type="SMART" id="SM00458">
    <property type="entry name" value="RICIN"/>
    <property type="match status" value="1"/>
</dbReference>
<comment type="catalytic activity">
    <reaction evidence="5">
        <text>Hydrolysis of terminal, non-reducing alpha-D-galactose residues in alpha-D-galactosides, including galactose oligosaccharides, galactomannans and galactolipids.</text>
        <dbReference type="EC" id="3.2.1.22"/>
    </reaction>
</comment>
<dbReference type="CDD" id="cd23418">
    <property type="entry name" value="beta-trefoil_Ricin_XLN-like"/>
    <property type="match status" value="1"/>
</dbReference>
<dbReference type="Pfam" id="PF00652">
    <property type="entry name" value="Ricin_B_lectin"/>
    <property type="match status" value="1"/>
</dbReference>
<dbReference type="InterPro" id="IPR035992">
    <property type="entry name" value="Ricin_B-like_lectins"/>
</dbReference>
<protein>
    <recommendedName>
        <fullName evidence="5">Alpha-galactosidase</fullName>
        <ecNumber evidence="5">3.2.1.22</ecNumber>
    </recommendedName>
    <alternativeName>
        <fullName evidence="5">Melibiase</fullName>
    </alternativeName>
</protein>
<evidence type="ECO:0000313" key="9">
    <source>
        <dbReference type="Proteomes" id="UP001519363"/>
    </source>
</evidence>
<dbReference type="EC" id="3.2.1.22" evidence="5"/>
<keyword evidence="9" id="KW-1185">Reference proteome</keyword>
<dbReference type="Pfam" id="PF17801">
    <property type="entry name" value="Melibiase_C"/>
    <property type="match status" value="1"/>
</dbReference>
<reference evidence="8 9" key="1">
    <citation type="submission" date="2021-03" db="EMBL/GenBank/DDBJ databases">
        <title>Sequencing the genomes of 1000 actinobacteria strains.</title>
        <authorList>
            <person name="Klenk H.-P."/>
        </authorList>
    </citation>
    <scope>NUCLEOTIDE SEQUENCE [LARGE SCALE GENOMIC DNA]</scope>
    <source>
        <strain evidence="8 9">DSM 44580</strain>
    </source>
</reference>
<accession>A0ABS5ASW6</accession>
<dbReference type="GO" id="GO:0004557">
    <property type="term" value="F:alpha-galactosidase activity"/>
    <property type="evidence" value="ECO:0007669"/>
    <property type="project" value="UniProtKB-EC"/>
</dbReference>
<gene>
    <name evidence="8" type="ORF">JOF53_008525</name>
</gene>
<comment type="caution">
    <text evidence="8">The sequence shown here is derived from an EMBL/GenBank/DDBJ whole genome shotgun (WGS) entry which is preliminary data.</text>
</comment>
<dbReference type="SUPFAM" id="SSF50370">
    <property type="entry name" value="Ricin B-like lectins"/>
    <property type="match status" value="1"/>
</dbReference>
<comment type="similarity">
    <text evidence="1 5">Belongs to the glycosyl hydrolase 27 family.</text>
</comment>
<dbReference type="PROSITE" id="PS00512">
    <property type="entry name" value="ALPHA_GALACTOSIDASE"/>
    <property type="match status" value="1"/>
</dbReference>
<keyword evidence="5" id="KW-1015">Disulfide bond</keyword>
<dbReference type="Gene3D" id="3.40.50.1110">
    <property type="entry name" value="SGNH hydrolase"/>
    <property type="match status" value="1"/>
</dbReference>
<dbReference type="InterPro" id="IPR017853">
    <property type="entry name" value="GH"/>
</dbReference>
<dbReference type="Proteomes" id="UP001519363">
    <property type="component" value="Unassembled WGS sequence"/>
</dbReference>
<dbReference type="InterPro" id="IPR013785">
    <property type="entry name" value="Aldolase_TIM"/>
</dbReference>
<dbReference type="Pfam" id="PF13472">
    <property type="entry name" value="Lipase_GDSL_2"/>
    <property type="match status" value="1"/>
</dbReference>
<feature type="domain" description="Ricin B lectin" evidence="7">
    <location>
        <begin position="615"/>
        <end position="742"/>
    </location>
</feature>
<dbReference type="InterPro" id="IPR000772">
    <property type="entry name" value="Ricin_B_lectin"/>
</dbReference>
<keyword evidence="3 5" id="KW-0378">Hydrolase</keyword>
<dbReference type="CDD" id="cd14792">
    <property type="entry name" value="GH27"/>
    <property type="match status" value="1"/>
</dbReference>
<dbReference type="Pfam" id="PF16499">
    <property type="entry name" value="Melibiase_2"/>
    <property type="match status" value="1"/>
</dbReference>
<dbReference type="InterPro" id="IPR041233">
    <property type="entry name" value="Melibiase_C"/>
</dbReference>
<keyword evidence="2 6" id="KW-0732">Signal</keyword>
<dbReference type="InterPro" id="IPR013830">
    <property type="entry name" value="SGNH_hydro"/>
</dbReference>
<dbReference type="InterPro" id="IPR013780">
    <property type="entry name" value="Glyco_hydro_b"/>
</dbReference>
<dbReference type="PRINTS" id="PR00740">
    <property type="entry name" value="GLHYDRLASE27"/>
</dbReference>
<dbReference type="Gene3D" id="3.20.20.70">
    <property type="entry name" value="Aldolase class I"/>
    <property type="match status" value="1"/>
</dbReference>
<dbReference type="Gene3D" id="2.60.40.1180">
    <property type="entry name" value="Golgi alpha-mannosidase II"/>
    <property type="match status" value="1"/>
</dbReference>
<organism evidence="8 9">
    <name type="scientific">Crossiella equi</name>
    <dbReference type="NCBI Taxonomy" id="130796"/>
    <lineage>
        <taxon>Bacteria</taxon>
        <taxon>Bacillati</taxon>
        <taxon>Actinomycetota</taxon>
        <taxon>Actinomycetes</taxon>
        <taxon>Pseudonocardiales</taxon>
        <taxon>Pseudonocardiaceae</taxon>
        <taxon>Crossiella</taxon>
    </lineage>
</organism>
<dbReference type="RefSeq" id="WP_158103460.1">
    <property type="nucleotide sequence ID" value="NZ_JAGIOO010000001.1"/>
</dbReference>
<dbReference type="PANTHER" id="PTHR11452">
    <property type="entry name" value="ALPHA-GALACTOSIDASE/ALPHA-N-ACETYLGALACTOSAMINIDASE"/>
    <property type="match status" value="1"/>
</dbReference>
<dbReference type="PROSITE" id="PS50231">
    <property type="entry name" value="RICIN_B_LECTIN"/>
    <property type="match status" value="1"/>
</dbReference>
<evidence type="ECO:0000313" key="8">
    <source>
        <dbReference type="EMBL" id="MBP2479653.1"/>
    </source>
</evidence>
<evidence type="ECO:0000256" key="6">
    <source>
        <dbReference type="SAM" id="SignalP"/>
    </source>
</evidence>
<evidence type="ECO:0000256" key="3">
    <source>
        <dbReference type="ARBA" id="ARBA00022801"/>
    </source>
</evidence>
<dbReference type="Gene3D" id="2.80.10.50">
    <property type="match status" value="1"/>
</dbReference>
<name>A0ABS5ASW6_9PSEU</name>
<dbReference type="SUPFAM" id="SSF52266">
    <property type="entry name" value="SGNH hydrolase"/>
    <property type="match status" value="1"/>
</dbReference>
<dbReference type="CDD" id="cd01833">
    <property type="entry name" value="XynB_like"/>
    <property type="match status" value="1"/>
</dbReference>
<evidence type="ECO:0000256" key="2">
    <source>
        <dbReference type="ARBA" id="ARBA00022729"/>
    </source>
</evidence>
<evidence type="ECO:0000256" key="5">
    <source>
        <dbReference type="RuleBase" id="RU361168"/>
    </source>
</evidence>
<dbReference type="InterPro" id="IPR000111">
    <property type="entry name" value="Glyco_hydro_27/36_CS"/>
</dbReference>
<dbReference type="InterPro" id="IPR002241">
    <property type="entry name" value="Glyco_hydro_27"/>
</dbReference>
<dbReference type="SUPFAM" id="SSF51445">
    <property type="entry name" value="(Trans)glycosidases"/>
    <property type="match status" value="1"/>
</dbReference>
<evidence type="ECO:0000259" key="7">
    <source>
        <dbReference type="SMART" id="SM00458"/>
    </source>
</evidence>